<organism evidence="2 3">
    <name type="scientific">Lynx pardinus</name>
    <name type="common">Iberian lynx</name>
    <name type="synonym">Felis pardina</name>
    <dbReference type="NCBI Taxonomy" id="191816"/>
    <lineage>
        <taxon>Eukaryota</taxon>
        <taxon>Metazoa</taxon>
        <taxon>Chordata</taxon>
        <taxon>Craniata</taxon>
        <taxon>Vertebrata</taxon>
        <taxon>Euteleostomi</taxon>
        <taxon>Mammalia</taxon>
        <taxon>Eutheria</taxon>
        <taxon>Laurasiatheria</taxon>
        <taxon>Carnivora</taxon>
        <taxon>Feliformia</taxon>
        <taxon>Felidae</taxon>
        <taxon>Felinae</taxon>
        <taxon>Lynx</taxon>
    </lineage>
</organism>
<evidence type="ECO:0000313" key="3">
    <source>
        <dbReference type="Proteomes" id="UP000386466"/>
    </source>
</evidence>
<gene>
    <name evidence="2" type="ORF">LYPA_23C013759</name>
</gene>
<sequence length="108" mass="11317">MAAASWRSPDLAGRPFSWPNSAGPTRNTRPASGDVAPLDVGRGGARRMEATRTPRGRAVGAFEGPRRRVYVDASSATLGPRSPTDAGRGMTASSQLDETSPPDNGQRP</sequence>
<protein>
    <submittedName>
        <fullName evidence="2">Uncharacterized protein</fullName>
    </submittedName>
</protein>
<reference evidence="2 3" key="1">
    <citation type="submission" date="2019-01" db="EMBL/GenBank/DDBJ databases">
        <authorList>
            <person name="Alioto T."/>
            <person name="Alioto T."/>
        </authorList>
    </citation>
    <scope>NUCLEOTIDE SEQUENCE [LARGE SCALE GENOMIC DNA]</scope>
</reference>
<feature type="compositionally biased region" description="Polar residues" evidence="1">
    <location>
        <begin position="18"/>
        <end position="30"/>
    </location>
</feature>
<evidence type="ECO:0000313" key="2">
    <source>
        <dbReference type="EMBL" id="VFV16993.1"/>
    </source>
</evidence>
<evidence type="ECO:0000256" key="1">
    <source>
        <dbReference type="SAM" id="MobiDB-lite"/>
    </source>
</evidence>
<feature type="compositionally biased region" description="Polar residues" evidence="1">
    <location>
        <begin position="91"/>
        <end position="108"/>
    </location>
</feature>
<keyword evidence="3" id="KW-1185">Reference proteome</keyword>
<proteinExistence type="predicted"/>
<dbReference type="EMBL" id="CAAGRJ010000001">
    <property type="protein sequence ID" value="VFV16993.1"/>
    <property type="molecule type" value="Genomic_DNA"/>
</dbReference>
<accession>A0A485MAZ4</accession>
<dbReference type="AlphaFoldDB" id="A0A485MAZ4"/>
<dbReference type="Proteomes" id="UP000386466">
    <property type="component" value="Unassembled WGS sequence"/>
</dbReference>
<name>A0A485MAZ4_LYNPA</name>
<feature type="region of interest" description="Disordered" evidence="1">
    <location>
        <begin position="1"/>
        <end position="108"/>
    </location>
</feature>